<reference evidence="1" key="1">
    <citation type="submission" date="2016-07" db="EMBL/GenBank/DDBJ databases">
        <title>Genomics reveals synergistic degradation of pyrene by five bacteria in a mangrove sediment-derived bacterial consortium.</title>
        <authorList>
            <person name="Wanapaisan P."/>
            <person name="Vejarano F."/>
            <person name="Chakraborty J."/>
            <person name="Shintani M."/>
            <person name="Muangchinda C."/>
            <person name="Laothamteep N."/>
            <person name="Suzuki-Minakuchi C."/>
            <person name="Inoue K."/>
            <person name="Nojiri H."/>
            <person name="Pinyakong O."/>
        </authorList>
    </citation>
    <scope>NUCLEOTIDE SEQUENCE</scope>
    <source>
        <strain evidence="1">PW1</strain>
    </source>
</reference>
<protein>
    <submittedName>
        <fullName evidence="1">Uncharacterized protein</fullName>
    </submittedName>
</protein>
<sequence length="100" mass="10864">MNLREKVAQAICDAAPARLEAEFLPIDAPFLADAAIRTVLEALKEPTPLAVLCGERACDFDLYSPEVRAVWQAMLDQAIREHAMDELIAGDADLIAGRDG</sequence>
<proteinExistence type="predicted"/>
<dbReference type="EMBL" id="LC171369">
    <property type="protein sequence ID" value="BBA74436.1"/>
    <property type="molecule type" value="Genomic_DNA"/>
</dbReference>
<dbReference type="AlphaFoldDB" id="A0A292GSG7"/>
<evidence type="ECO:0000313" key="1">
    <source>
        <dbReference type="EMBL" id="BBA74436.1"/>
    </source>
</evidence>
<accession>A0A292GSG7</accession>
<name>A0A292GSG7_9HYPH</name>
<organism evidence="1">
    <name type="scientific">Ochrobactrum sp. PW1</name>
    <dbReference type="NCBI Taxonomy" id="1882222"/>
    <lineage>
        <taxon>Bacteria</taxon>
        <taxon>Pseudomonadati</taxon>
        <taxon>Pseudomonadota</taxon>
        <taxon>Alphaproteobacteria</taxon>
        <taxon>Hyphomicrobiales</taxon>
        <taxon>Brucellaceae</taxon>
        <taxon>Brucella/Ochrobactrum group</taxon>
        <taxon>Ochrobactrum</taxon>
    </lineage>
</organism>